<proteinExistence type="predicted"/>
<accession>A0ABD5QLN7</accession>
<evidence type="ECO:0000313" key="1">
    <source>
        <dbReference type="EMBL" id="MFC4990521.1"/>
    </source>
</evidence>
<keyword evidence="2" id="KW-1185">Reference proteome</keyword>
<organism evidence="1 2">
    <name type="scientific">Saliphagus infecundisoli</name>
    <dbReference type="NCBI Taxonomy" id="1849069"/>
    <lineage>
        <taxon>Archaea</taxon>
        <taxon>Methanobacteriati</taxon>
        <taxon>Methanobacteriota</taxon>
        <taxon>Stenosarchaea group</taxon>
        <taxon>Halobacteria</taxon>
        <taxon>Halobacteriales</taxon>
        <taxon>Natrialbaceae</taxon>
        <taxon>Saliphagus</taxon>
    </lineage>
</organism>
<dbReference type="Proteomes" id="UP001595925">
    <property type="component" value="Unassembled WGS sequence"/>
</dbReference>
<dbReference type="AlphaFoldDB" id="A0ABD5QLN7"/>
<name>A0ABD5QLN7_9EURY</name>
<protein>
    <submittedName>
        <fullName evidence="1">Uncharacterized protein</fullName>
    </submittedName>
</protein>
<evidence type="ECO:0000313" key="2">
    <source>
        <dbReference type="Proteomes" id="UP001595925"/>
    </source>
</evidence>
<dbReference type="EMBL" id="JBHSJG010000076">
    <property type="protein sequence ID" value="MFC4990521.1"/>
    <property type="molecule type" value="Genomic_DNA"/>
</dbReference>
<comment type="caution">
    <text evidence="1">The sequence shown here is derived from an EMBL/GenBank/DDBJ whole genome shotgun (WGS) entry which is preliminary data.</text>
</comment>
<sequence length="47" mass="5269">MGDGSLKGRERAKLRIETMARAFALWLHEQFGMAAGSICWFLQDGPD</sequence>
<dbReference type="RefSeq" id="WP_224926139.1">
    <property type="nucleotide sequence ID" value="NZ_JAIVEF010000044.1"/>
</dbReference>
<gene>
    <name evidence="1" type="ORF">ACFPFO_22795</name>
</gene>
<reference evidence="1 2" key="1">
    <citation type="journal article" date="2019" name="Int. J. Syst. Evol. Microbiol.">
        <title>The Global Catalogue of Microorganisms (GCM) 10K type strain sequencing project: providing services to taxonomists for standard genome sequencing and annotation.</title>
        <authorList>
            <consortium name="The Broad Institute Genomics Platform"/>
            <consortium name="The Broad Institute Genome Sequencing Center for Infectious Disease"/>
            <person name="Wu L."/>
            <person name="Ma J."/>
        </authorList>
    </citation>
    <scope>NUCLEOTIDE SEQUENCE [LARGE SCALE GENOMIC DNA]</scope>
    <source>
        <strain evidence="1 2">CGMCC 1.15824</strain>
    </source>
</reference>